<dbReference type="Proteomes" id="UP001629113">
    <property type="component" value="Unassembled WGS sequence"/>
</dbReference>
<keyword evidence="4" id="KW-0464">Manganese</keyword>
<dbReference type="Pfam" id="PF01368">
    <property type="entry name" value="DHH"/>
    <property type="match status" value="1"/>
</dbReference>
<evidence type="ECO:0000256" key="1">
    <source>
        <dbReference type="ARBA" id="ARBA00001936"/>
    </source>
</evidence>
<dbReference type="InterPro" id="IPR038222">
    <property type="entry name" value="DHHA2_dom_sf"/>
</dbReference>
<dbReference type="PANTHER" id="PTHR12112">
    <property type="entry name" value="BNIP - RELATED"/>
    <property type="match status" value="1"/>
</dbReference>
<dbReference type="EMBL" id="JBFCZG010000001">
    <property type="protein sequence ID" value="KAL3427253.1"/>
    <property type="molecule type" value="Genomic_DNA"/>
</dbReference>
<evidence type="ECO:0000256" key="3">
    <source>
        <dbReference type="ARBA" id="ARBA00022801"/>
    </source>
</evidence>
<sequence length="405" mass="45012">MPPPRVSLRAFLSTAKAALTTAGQQASPVTLVIGNESADLDSLCSAVVLAYLRTYSATSKTNTLYIPLSNIPQEDLSLRPELLPVLSRANLKLTDLITLSDLPRNPSLVPGNTKWILVDHNSLQGELGLQYSSRVVGCVDHHDEENKVPRDTGEEPRIVKKSGSCSSLVVEYCKEAWNALSEEVKGKSETVSWNAELAYVALAPIVIDTTNLTSKSKTTSDDIAAVNYLENFITAHTTERGFDRDAYFDEVTKAKEDIGGLPLAGILRKDYKQWTESSMHLGVSSSVKDIQFLIEKAGGRERFLEAVRQFAQDRDLSICSIMTTSTIDGVFRRELFVAGFSENGIRAAKAFQRDYTDKLGLKTWDEGSLDLESPHEQNEWRRCWWQHEVANSRKQVAPLLRTAMQ</sequence>
<dbReference type="Gene3D" id="3.10.310.20">
    <property type="entry name" value="DHHA2 domain"/>
    <property type="match status" value="1"/>
</dbReference>
<evidence type="ECO:0000313" key="7">
    <source>
        <dbReference type="Proteomes" id="UP001629113"/>
    </source>
</evidence>
<dbReference type="PANTHER" id="PTHR12112:SF39">
    <property type="entry name" value="EG:152A3.5 PROTEIN (FBGN0003116_PN PROTEIN)"/>
    <property type="match status" value="1"/>
</dbReference>
<gene>
    <name evidence="6" type="ORF">PVAG01_00762</name>
</gene>
<keyword evidence="2" id="KW-0479">Metal-binding</keyword>
<dbReference type="InterPro" id="IPR004097">
    <property type="entry name" value="DHHA2"/>
</dbReference>
<evidence type="ECO:0000259" key="5">
    <source>
        <dbReference type="SMART" id="SM01131"/>
    </source>
</evidence>
<reference evidence="6 7" key="1">
    <citation type="submission" date="2024-06" db="EMBL/GenBank/DDBJ databases">
        <title>Complete genome of Phlyctema vagabunda strain 19-DSS-EL-015.</title>
        <authorList>
            <person name="Fiorenzani C."/>
        </authorList>
    </citation>
    <scope>NUCLEOTIDE SEQUENCE [LARGE SCALE GENOMIC DNA]</scope>
    <source>
        <strain evidence="6 7">19-DSS-EL-015</strain>
    </source>
</reference>
<keyword evidence="3" id="KW-0378">Hydrolase</keyword>
<dbReference type="InterPro" id="IPR001667">
    <property type="entry name" value="DDH_dom"/>
</dbReference>
<comment type="caution">
    <text evidence="6">The sequence shown here is derived from an EMBL/GenBank/DDBJ whole genome shotgun (WGS) entry which is preliminary data.</text>
</comment>
<protein>
    <submittedName>
        <fullName evidence="6">Exopolyphosphatase</fullName>
    </submittedName>
</protein>
<feature type="domain" description="DHHA2" evidence="5">
    <location>
        <begin position="248"/>
        <end position="404"/>
    </location>
</feature>
<keyword evidence="7" id="KW-1185">Reference proteome</keyword>
<dbReference type="Pfam" id="PF02833">
    <property type="entry name" value="DHHA2"/>
    <property type="match status" value="1"/>
</dbReference>
<name>A0ABR4PVL8_9HELO</name>
<dbReference type="InterPro" id="IPR038763">
    <property type="entry name" value="DHH_sf"/>
</dbReference>
<evidence type="ECO:0000313" key="6">
    <source>
        <dbReference type="EMBL" id="KAL3427253.1"/>
    </source>
</evidence>
<accession>A0ABR4PVL8</accession>
<evidence type="ECO:0000256" key="2">
    <source>
        <dbReference type="ARBA" id="ARBA00022723"/>
    </source>
</evidence>
<proteinExistence type="predicted"/>
<dbReference type="SMART" id="SM01131">
    <property type="entry name" value="DHHA2"/>
    <property type="match status" value="1"/>
</dbReference>
<dbReference type="Gene3D" id="3.90.1640.10">
    <property type="entry name" value="inorganic pyrophosphatase (n-terminal core)"/>
    <property type="match status" value="1"/>
</dbReference>
<evidence type="ECO:0000256" key="4">
    <source>
        <dbReference type="ARBA" id="ARBA00023211"/>
    </source>
</evidence>
<dbReference type="SUPFAM" id="SSF64182">
    <property type="entry name" value="DHH phosphoesterases"/>
    <property type="match status" value="1"/>
</dbReference>
<organism evidence="6 7">
    <name type="scientific">Phlyctema vagabunda</name>
    <dbReference type="NCBI Taxonomy" id="108571"/>
    <lineage>
        <taxon>Eukaryota</taxon>
        <taxon>Fungi</taxon>
        <taxon>Dikarya</taxon>
        <taxon>Ascomycota</taxon>
        <taxon>Pezizomycotina</taxon>
        <taxon>Leotiomycetes</taxon>
        <taxon>Helotiales</taxon>
        <taxon>Dermateaceae</taxon>
        <taxon>Phlyctema</taxon>
    </lineage>
</organism>
<comment type="cofactor">
    <cofactor evidence="1">
        <name>Mn(2+)</name>
        <dbReference type="ChEBI" id="CHEBI:29035"/>
    </cofactor>
</comment>